<dbReference type="EMBL" id="CP019724">
    <property type="protein sequence ID" value="AQS69482.1"/>
    <property type="molecule type" value="Genomic_DNA"/>
</dbReference>
<gene>
    <name evidence="2" type="ORF">B1H29_23625</name>
</gene>
<evidence type="ECO:0000259" key="1">
    <source>
        <dbReference type="Pfam" id="PF04149"/>
    </source>
</evidence>
<dbReference type="AlphaFoldDB" id="A0A1S6JCM8"/>
<evidence type="ECO:0000313" key="3">
    <source>
        <dbReference type="Proteomes" id="UP000189443"/>
    </source>
</evidence>
<dbReference type="Pfam" id="PF04149">
    <property type="entry name" value="DUF397"/>
    <property type="match status" value="1"/>
</dbReference>
<evidence type="ECO:0000313" key="2">
    <source>
        <dbReference type="EMBL" id="AQS69482.1"/>
    </source>
</evidence>
<dbReference type="KEGG" id="spac:B1H29_23625"/>
<keyword evidence="3" id="KW-1185">Reference proteome</keyword>
<dbReference type="RefSeq" id="WP_055417041.1">
    <property type="nucleotide sequence ID" value="NZ_CP019724.1"/>
</dbReference>
<protein>
    <submittedName>
        <fullName evidence="2">DUF397 domain-containing protein</fullName>
    </submittedName>
</protein>
<feature type="domain" description="DUF397" evidence="1">
    <location>
        <begin position="14"/>
        <end position="67"/>
    </location>
</feature>
<reference evidence="2 3" key="1">
    <citation type="submission" date="2017-02" db="EMBL/GenBank/DDBJ databases">
        <title>Streptomyces pactum ACT12 Genome sequencing and assembly.</title>
        <authorList>
            <person name="Xue Q."/>
            <person name="Yan X."/>
            <person name="Jia L."/>
            <person name="Yan H."/>
        </authorList>
    </citation>
    <scope>NUCLEOTIDE SEQUENCE [LARGE SCALE GENOMIC DNA]</scope>
    <source>
        <strain evidence="2 3">ACT12</strain>
    </source>
</reference>
<dbReference type="InterPro" id="IPR007278">
    <property type="entry name" value="DUF397"/>
</dbReference>
<organism evidence="2 3">
    <name type="scientific">Streptomyces pactum</name>
    <dbReference type="NCBI Taxonomy" id="68249"/>
    <lineage>
        <taxon>Bacteria</taxon>
        <taxon>Bacillati</taxon>
        <taxon>Actinomycetota</taxon>
        <taxon>Actinomycetes</taxon>
        <taxon>Kitasatosporales</taxon>
        <taxon>Streptomycetaceae</taxon>
        <taxon>Streptomyces</taxon>
    </lineage>
</organism>
<name>A0A1S6JCM8_9ACTN</name>
<sequence length="75" mass="7748">MPERLVPNAAALGGWRRSSYSGNEAGSCLEVVDGHPGGIPVRDSKVPDGPALLFSAVGWASFITALKQAPSTPKT</sequence>
<proteinExistence type="predicted"/>
<accession>A0A1S6JCM8</accession>
<dbReference type="Proteomes" id="UP000189443">
    <property type="component" value="Chromosome"/>
</dbReference>
<dbReference type="OrthoDB" id="4570646at2"/>